<accession>A0A061QYR6</accession>
<feature type="compositionally biased region" description="Polar residues" evidence="1">
    <location>
        <begin position="87"/>
        <end position="98"/>
    </location>
</feature>
<feature type="compositionally biased region" description="Low complexity" evidence="1">
    <location>
        <begin position="61"/>
        <end position="76"/>
    </location>
</feature>
<dbReference type="PROSITE" id="PS51257">
    <property type="entry name" value="PROKAR_LIPOPROTEIN"/>
    <property type="match status" value="1"/>
</dbReference>
<evidence type="ECO:0000256" key="1">
    <source>
        <dbReference type="SAM" id="MobiDB-lite"/>
    </source>
</evidence>
<evidence type="ECO:0000313" key="3">
    <source>
        <dbReference type="EMBL" id="JAC64868.1"/>
    </source>
</evidence>
<reference evidence="3" key="1">
    <citation type="submission" date="2014-05" db="EMBL/GenBank/DDBJ databases">
        <title>The transcriptome of the halophilic microalga Tetraselmis sp. GSL018 isolated from the Great Salt Lake, Utah.</title>
        <authorList>
            <person name="Jinkerson R.E."/>
            <person name="D'Adamo S."/>
            <person name="Posewitz M.C."/>
        </authorList>
    </citation>
    <scope>NUCLEOTIDE SEQUENCE</scope>
    <source>
        <strain evidence="3">GSL018</strain>
    </source>
</reference>
<dbReference type="EMBL" id="GBEZ01021924">
    <property type="protein sequence ID" value="JAC64868.1"/>
    <property type="molecule type" value="Transcribed_RNA"/>
</dbReference>
<proteinExistence type="predicted"/>
<feature type="chain" id="PRO_5001605470" evidence="2">
    <location>
        <begin position="24"/>
        <end position="145"/>
    </location>
</feature>
<name>A0A061QYR6_9CHLO</name>
<organism evidence="3">
    <name type="scientific">Tetraselmis sp. GSL018</name>
    <dbReference type="NCBI Taxonomy" id="582737"/>
    <lineage>
        <taxon>Eukaryota</taxon>
        <taxon>Viridiplantae</taxon>
        <taxon>Chlorophyta</taxon>
        <taxon>core chlorophytes</taxon>
        <taxon>Chlorodendrophyceae</taxon>
        <taxon>Chlorodendrales</taxon>
        <taxon>Chlorodendraceae</taxon>
        <taxon>Tetraselmis</taxon>
    </lineage>
</organism>
<dbReference type="AlphaFoldDB" id="A0A061QYR6"/>
<feature type="non-terminal residue" evidence="3">
    <location>
        <position position="145"/>
    </location>
</feature>
<feature type="unsure residue" description="E or Q" evidence="3">
    <location>
        <position position="134"/>
    </location>
</feature>
<feature type="compositionally biased region" description="Low complexity" evidence="1">
    <location>
        <begin position="117"/>
        <end position="135"/>
    </location>
</feature>
<protein>
    <submittedName>
        <fullName evidence="3">Uncharacterized protein</fullName>
    </submittedName>
</protein>
<feature type="region of interest" description="Disordered" evidence="1">
    <location>
        <begin position="46"/>
        <end position="145"/>
    </location>
</feature>
<feature type="signal peptide" evidence="2">
    <location>
        <begin position="1"/>
        <end position="23"/>
    </location>
</feature>
<evidence type="ECO:0000256" key="2">
    <source>
        <dbReference type="SAM" id="SignalP"/>
    </source>
</evidence>
<sequence length="145" mass="15212">MASRAIFYPVCLLVLLNLSGISCRSLQATCVIDNCGIWCGPPRPPPCGTGSSGSSQGGSSYGPSSPTYGSRPSSPSYAERSPPAYTGGSTYGSPTQDRWPTYGGSSPPSYTSPPPSSQYQQPSYGSPPQYQQPEYSPAPAPQYQQ</sequence>
<keyword evidence="2" id="KW-0732">Signal</keyword>
<gene>
    <name evidence="3" type="ORF">TSPGSL018_17340</name>
</gene>
<feature type="compositionally biased region" description="Low complexity" evidence="1">
    <location>
        <begin position="100"/>
        <end position="109"/>
    </location>
</feature>
<feature type="compositionally biased region" description="Pro residues" evidence="1">
    <location>
        <begin position="136"/>
        <end position="145"/>
    </location>
</feature>